<dbReference type="InterPro" id="IPR011701">
    <property type="entry name" value="MFS"/>
</dbReference>
<sequence length="462" mass="49853">MDIAAEADKAEDEAPKIDEEAYPPPAQGWYCVAILALAVMVNFLDRGILTLLVEPIKADLGLTDVQMGLVMGFAFTFFYAVLGLPVARMVDRKSRKHIMAVGIAIWSVMTAMCGLAGNFWHLFLARVGVGVGETTSGPSAYSLLSDYFPPHKLPRAIAGMNLGFVAGSGLAMIIGGAVIGLVGTSAGYDLPFGIHLRGWQVVLVLVGAPGLVVSGLMLTVKEPKRRGVVQKESSPITEVFQFLFYHWKVYVPLFVGLALRSVQMFGMQMWGPAFYGRTYGWSPELIGYVSGFSLLVAMPIGLFTGSWIAERWWKNKVYDANIRVVVYSTAIAVPLAMLQPLMPTPWLAAGMALVAAAFAGMAAPVENAALQSVTPNQLRGQMTFLFLFIMNVVGMGLGPLIVATFTDLVFSEANIRYSIFLTATLMGPPAVFVFWYGMKPYGRAMAAGGVLPPPPSLKNKST</sequence>
<protein>
    <submittedName>
        <fullName evidence="9">MFS transporter</fullName>
    </submittedName>
</protein>
<dbReference type="RefSeq" id="WP_104831050.1">
    <property type="nucleotide sequence ID" value="NZ_PJCH01000011.1"/>
</dbReference>
<evidence type="ECO:0000256" key="5">
    <source>
        <dbReference type="ARBA" id="ARBA00023136"/>
    </source>
</evidence>
<dbReference type="GO" id="GO:0016020">
    <property type="term" value="C:membrane"/>
    <property type="evidence" value="ECO:0007669"/>
    <property type="project" value="UniProtKB-SubCell"/>
</dbReference>
<name>A0A2S7K354_9PROT</name>
<keyword evidence="3 7" id="KW-0812">Transmembrane</keyword>
<evidence type="ECO:0000313" key="9">
    <source>
        <dbReference type="EMBL" id="PQA86933.1"/>
    </source>
</evidence>
<keyword evidence="10" id="KW-1185">Reference proteome</keyword>
<reference evidence="9 10" key="1">
    <citation type="submission" date="2017-12" db="EMBL/GenBank/DDBJ databases">
        <authorList>
            <person name="Hurst M.R.H."/>
        </authorList>
    </citation>
    <scope>NUCLEOTIDE SEQUENCE [LARGE SCALE GENOMIC DNA]</scope>
    <source>
        <strain evidence="9 10">SY-3-19</strain>
    </source>
</reference>
<dbReference type="SUPFAM" id="SSF103473">
    <property type="entry name" value="MFS general substrate transporter"/>
    <property type="match status" value="1"/>
</dbReference>
<feature type="transmembrane region" description="Helical" evidence="7">
    <location>
        <begin position="242"/>
        <end position="265"/>
    </location>
</feature>
<keyword evidence="2" id="KW-0813">Transport</keyword>
<dbReference type="PANTHER" id="PTHR23505">
    <property type="entry name" value="SPINSTER"/>
    <property type="match status" value="1"/>
</dbReference>
<dbReference type="InterPro" id="IPR020846">
    <property type="entry name" value="MFS_dom"/>
</dbReference>
<evidence type="ECO:0000256" key="6">
    <source>
        <dbReference type="SAM" id="MobiDB-lite"/>
    </source>
</evidence>
<feature type="transmembrane region" description="Helical" evidence="7">
    <location>
        <begin position="199"/>
        <end position="221"/>
    </location>
</feature>
<dbReference type="InterPro" id="IPR036259">
    <property type="entry name" value="MFS_trans_sf"/>
</dbReference>
<evidence type="ECO:0000256" key="1">
    <source>
        <dbReference type="ARBA" id="ARBA00004141"/>
    </source>
</evidence>
<dbReference type="OrthoDB" id="7400989at2"/>
<evidence type="ECO:0000256" key="3">
    <source>
        <dbReference type="ARBA" id="ARBA00022692"/>
    </source>
</evidence>
<feature type="transmembrane region" description="Helical" evidence="7">
    <location>
        <begin position="285"/>
        <end position="308"/>
    </location>
</feature>
<gene>
    <name evidence="9" type="ORF">CW354_15815</name>
</gene>
<keyword evidence="5 7" id="KW-0472">Membrane</keyword>
<dbReference type="InterPro" id="IPR044770">
    <property type="entry name" value="MFS_spinster-like"/>
</dbReference>
<comment type="subcellular location">
    <subcellularLocation>
        <location evidence="1">Membrane</location>
        <topology evidence="1">Multi-pass membrane protein</topology>
    </subcellularLocation>
</comment>
<feature type="region of interest" description="Disordered" evidence="6">
    <location>
        <begin position="1"/>
        <end position="20"/>
    </location>
</feature>
<dbReference type="Pfam" id="PF07690">
    <property type="entry name" value="MFS_1"/>
    <property type="match status" value="1"/>
</dbReference>
<evidence type="ECO:0000256" key="2">
    <source>
        <dbReference type="ARBA" id="ARBA00022448"/>
    </source>
</evidence>
<dbReference type="EMBL" id="PJCH01000011">
    <property type="protein sequence ID" value="PQA86933.1"/>
    <property type="molecule type" value="Genomic_DNA"/>
</dbReference>
<feature type="transmembrane region" description="Helical" evidence="7">
    <location>
        <begin position="384"/>
        <end position="405"/>
    </location>
</feature>
<accession>A0A2S7K354</accession>
<feature type="transmembrane region" description="Helical" evidence="7">
    <location>
        <begin position="65"/>
        <end position="86"/>
    </location>
</feature>
<evidence type="ECO:0000256" key="4">
    <source>
        <dbReference type="ARBA" id="ARBA00022989"/>
    </source>
</evidence>
<evidence type="ECO:0000259" key="8">
    <source>
        <dbReference type="PROSITE" id="PS50850"/>
    </source>
</evidence>
<feature type="transmembrane region" description="Helical" evidence="7">
    <location>
        <begin position="98"/>
        <end position="117"/>
    </location>
</feature>
<evidence type="ECO:0000313" key="10">
    <source>
        <dbReference type="Proteomes" id="UP000239504"/>
    </source>
</evidence>
<feature type="transmembrane region" description="Helical" evidence="7">
    <location>
        <begin position="417"/>
        <end position="436"/>
    </location>
</feature>
<feature type="domain" description="Major facilitator superfamily (MFS) profile" evidence="8">
    <location>
        <begin position="31"/>
        <end position="441"/>
    </location>
</feature>
<feature type="transmembrane region" description="Helical" evidence="7">
    <location>
        <begin position="156"/>
        <end position="179"/>
    </location>
</feature>
<proteinExistence type="predicted"/>
<feature type="transmembrane region" description="Helical" evidence="7">
    <location>
        <begin position="344"/>
        <end position="363"/>
    </location>
</feature>
<organism evidence="9 10">
    <name type="scientific">Hyphococcus luteus</name>
    <dbReference type="NCBI Taxonomy" id="2058213"/>
    <lineage>
        <taxon>Bacteria</taxon>
        <taxon>Pseudomonadati</taxon>
        <taxon>Pseudomonadota</taxon>
        <taxon>Alphaproteobacteria</taxon>
        <taxon>Parvularculales</taxon>
        <taxon>Parvularculaceae</taxon>
        <taxon>Hyphococcus</taxon>
    </lineage>
</organism>
<feature type="transmembrane region" description="Helical" evidence="7">
    <location>
        <begin position="29"/>
        <end position="53"/>
    </location>
</feature>
<dbReference type="PANTHER" id="PTHR23505:SF79">
    <property type="entry name" value="PROTEIN SPINSTER"/>
    <property type="match status" value="1"/>
</dbReference>
<keyword evidence="4 7" id="KW-1133">Transmembrane helix</keyword>
<dbReference type="AlphaFoldDB" id="A0A2S7K354"/>
<feature type="compositionally biased region" description="Basic and acidic residues" evidence="6">
    <location>
        <begin position="1"/>
        <end position="19"/>
    </location>
</feature>
<feature type="transmembrane region" description="Helical" evidence="7">
    <location>
        <begin position="320"/>
        <end position="338"/>
    </location>
</feature>
<dbReference type="GO" id="GO:0022857">
    <property type="term" value="F:transmembrane transporter activity"/>
    <property type="evidence" value="ECO:0007669"/>
    <property type="project" value="InterPro"/>
</dbReference>
<dbReference type="PROSITE" id="PS50850">
    <property type="entry name" value="MFS"/>
    <property type="match status" value="1"/>
</dbReference>
<evidence type="ECO:0000256" key="7">
    <source>
        <dbReference type="SAM" id="Phobius"/>
    </source>
</evidence>
<dbReference type="Proteomes" id="UP000239504">
    <property type="component" value="Unassembled WGS sequence"/>
</dbReference>
<dbReference type="Gene3D" id="1.20.1250.20">
    <property type="entry name" value="MFS general substrate transporter like domains"/>
    <property type="match status" value="1"/>
</dbReference>
<comment type="caution">
    <text evidence="9">The sequence shown here is derived from an EMBL/GenBank/DDBJ whole genome shotgun (WGS) entry which is preliminary data.</text>
</comment>